<keyword evidence="2" id="KW-1185">Reference proteome</keyword>
<accession>A0ACC0K3M0</accession>
<protein>
    <submittedName>
        <fullName evidence="1">Uncharacterized protein</fullName>
    </submittedName>
</protein>
<organism evidence="1 2">
    <name type="scientific">Choristoneura fumiferana</name>
    <name type="common">Spruce budworm moth</name>
    <name type="synonym">Archips fumiferana</name>
    <dbReference type="NCBI Taxonomy" id="7141"/>
    <lineage>
        <taxon>Eukaryota</taxon>
        <taxon>Metazoa</taxon>
        <taxon>Ecdysozoa</taxon>
        <taxon>Arthropoda</taxon>
        <taxon>Hexapoda</taxon>
        <taxon>Insecta</taxon>
        <taxon>Pterygota</taxon>
        <taxon>Neoptera</taxon>
        <taxon>Endopterygota</taxon>
        <taxon>Lepidoptera</taxon>
        <taxon>Glossata</taxon>
        <taxon>Ditrysia</taxon>
        <taxon>Tortricoidea</taxon>
        <taxon>Tortricidae</taxon>
        <taxon>Tortricinae</taxon>
        <taxon>Choristoneura</taxon>
    </lineage>
</organism>
<gene>
    <name evidence="1" type="ORF">MSG28_000928</name>
</gene>
<name>A0ACC0K3M0_CHOFU</name>
<comment type="caution">
    <text evidence="1">The sequence shown here is derived from an EMBL/GenBank/DDBJ whole genome shotgun (WGS) entry which is preliminary data.</text>
</comment>
<reference evidence="1 2" key="1">
    <citation type="journal article" date="2022" name="Genome Biol. Evol.">
        <title>The Spruce Budworm Genome: Reconstructing the Evolutionary History of Antifreeze Proteins.</title>
        <authorList>
            <person name="Beliveau C."/>
            <person name="Gagne P."/>
            <person name="Picq S."/>
            <person name="Vernygora O."/>
            <person name="Keeling C.I."/>
            <person name="Pinkney K."/>
            <person name="Doucet D."/>
            <person name="Wen F."/>
            <person name="Johnston J.S."/>
            <person name="Maaroufi H."/>
            <person name="Boyle B."/>
            <person name="Laroche J."/>
            <person name="Dewar K."/>
            <person name="Juretic N."/>
            <person name="Blackburn G."/>
            <person name="Nisole A."/>
            <person name="Brunet B."/>
            <person name="Brandao M."/>
            <person name="Lumley L."/>
            <person name="Duan J."/>
            <person name="Quan G."/>
            <person name="Lucarotti C.J."/>
            <person name="Roe A.D."/>
            <person name="Sperling F.A.H."/>
            <person name="Levesque R.C."/>
            <person name="Cusson M."/>
        </authorList>
    </citation>
    <scope>NUCLEOTIDE SEQUENCE [LARGE SCALE GENOMIC DNA]</scope>
    <source>
        <strain evidence="1">Glfc:IPQL:Cfum</strain>
    </source>
</reference>
<sequence>MDASVSPRVDSDINDVFFLKIEDSAYPEKKRTVIKYTKLPDFDYDSKVSWPKHGSYTLQPRLRRIIELDDAQQQTTRSLKTSTMAQSKTNSTTHAKRKTVTICENDDNSLTQNQDARDSKQSAKSNNLQTKRDNSVPKLSLSGKSSPNNRSLPDNTRTRSIREREAPRFTHNSSKINTSKNISNPSVSDKEISMLNKKNLEEVKYTTPKQPSEKNRATRTAPQSRTKIELLKDIKSNTRPITVIHVPLDNQFNNKKIELEETTSESDIYHTDVRANVDGSTDMGTDVHPTDANVGTTPLPMLVNQATETLNSQLNDICHLQDSAIQTEQVKEIFDKLDIPNVTLTKDKNNYLKEDLVTFCSHSLPNLQTSMTPSFKISPEEENNVNHHGFINSKSFIIGRATVTYTTKQKINFHVVGSSDDGLSHQSSSPLGYPLNVVSVFKKKLNDCESSEEDNFRGKKEKPIGLRSNLCELQALDCSYIFKNTKLVKPSDLISTISVNSGLLQNNYICEQFQRELHFIDSFFESLQYLESCSLSEKCFPLEKPDTWIRKTGLDFKNSEYNSLLSKIENGANTLAHVDDIETMASKSLCLLNLLIRDEQRRAKNLLFVLKMREDALKDFTKSQIIWLENKKKQENTDVSTLKKKQRGALLKLQHECGEMQRMRKALLTLSEKRKAALMKTRNNIELKLKNNVDVDQILLGKKKLKRNTAADRNVAPLKCFDLSSSGCDESVSPKQKPEKLQDIPHKTSSAEKCIQTGDSILDTPVYVDQMTDTAAENFVAVDGSYLNILFQSLSLPQIFSSGKQYEVNEEALRNIVNSSNNSHHKNLCDDFVENFMDKIKSRESDRSTSPSTAHSLVDEYDQYYKGLSDGGKSPIDLPDVEYHNQSSVFEIKDSYVQASDIKQDHYDRGSGQSAGTMTSGSAETVLNRYDFEQGCACEVLSISVETQSVKGRDVTEVLNQAGPLPVPPGAAASPEPPSSDGPESSSTSSESHSSSSAALCPSVSSLSTLAPGHNEAEELRRQQLAIEREIKALEQQQCQLLAVREIPDKPPPPYTPPHSQLNKPPRTFLMDEAVEQKIIKHVTHGELLTVDPNDPFEVFIKDICDESLKRQRLELSDDPWDACNLLPHKQKASPEKTAIKTIGDVKDLLSGVPPTVVSGVGARRSDHIDDILFAEWRRCEPEWTALHAEEATVKKQVFESIFQTVLNETIDRYKITVLGLIDYKHNPVQKPSRKKEKEYKNT</sequence>
<evidence type="ECO:0000313" key="1">
    <source>
        <dbReference type="EMBL" id="KAI8430760.1"/>
    </source>
</evidence>
<dbReference type="Proteomes" id="UP001064048">
    <property type="component" value="Chromosome Z"/>
</dbReference>
<dbReference type="EMBL" id="CM046131">
    <property type="protein sequence ID" value="KAI8430760.1"/>
    <property type="molecule type" value="Genomic_DNA"/>
</dbReference>
<evidence type="ECO:0000313" key="2">
    <source>
        <dbReference type="Proteomes" id="UP001064048"/>
    </source>
</evidence>
<proteinExistence type="predicted"/>